<evidence type="ECO:0000313" key="13">
    <source>
        <dbReference type="Proteomes" id="UP001154114"/>
    </source>
</evidence>
<dbReference type="Gene3D" id="1.10.8.810">
    <property type="entry name" value="Daxx helical bundle domain"/>
    <property type="match status" value="1"/>
</dbReference>
<dbReference type="Pfam" id="PF20920">
    <property type="entry name" value="DAXX_hist_bd"/>
    <property type="match status" value="1"/>
</dbReference>
<feature type="region of interest" description="Disordered" evidence="10">
    <location>
        <begin position="983"/>
        <end position="1020"/>
    </location>
</feature>
<dbReference type="AlphaFoldDB" id="A0A9P0BXD7"/>
<feature type="compositionally biased region" description="Polar residues" evidence="10">
    <location>
        <begin position="1056"/>
        <end position="1065"/>
    </location>
</feature>
<evidence type="ECO:0000256" key="2">
    <source>
        <dbReference type="ARBA" id="ARBA00004286"/>
    </source>
</evidence>
<proteinExistence type="predicted"/>
<keyword evidence="7" id="KW-0175">Coiled coil</keyword>
<accession>A0A9P0BXD7</accession>
<dbReference type="GO" id="GO:0005634">
    <property type="term" value="C:nucleus"/>
    <property type="evidence" value="ECO:0007669"/>
    <property type="project" value="UniProtKB-SubCell"/>
</dbReference>
<evidence type="ECO:0000256" key="5">
    <source>
        <dbReference type="ARBA" id="ARBA00022490"/>
    </source>
</evidence>
<keyword evidence="8" id="KW-0143">Chaperone</keyword>
<evidence type="ECO:0000256" key="1">
    <source>
        <dbReference type="ARBA" id="ARBA00004123"/>
    </source>
</evidence>
<dbReference type="GO" id="GO:0005694">
    <property type="term" value="C:chromosome"/>
    <property type="evidence" value="ECO:0007669"/>
    <property type="project" value="UniProtKB-SubCell"/>
</dbReference>
<evidence type="ECO:0000256" key="9">
    <source>
        <dbReference type="ARBA" id="ARBA00023242"/>
    </source>
</evidence>
<dbReference type="GO" id="GO:0006355">
    <property type="term" value="P:regulation of DNA-templated transcription"/>
    <property type="evidence" value="ECO:0007669"/>
    <property type="project" value="UniProtKB-ARBA"/>
</dbReference>
<dbReference type="OrthoDB" id="7492809at2759"/>
<feature type="region of interest" description="Disordered" evidence="10">
    <location>
        <begin position="194"/>
        <end position="214"/>
    </location>
</feature>
<feature type="domain" description="Daxx histone-binding" evidence="11">
    <location>
        <begin position="578"/>
        <end position="658"/>
    </location>
</feature>
<dbReference type="Gene3D" id="1.20.58.2170">
    <property type="match status" value="1"/>
</dbReference>
<feature type="region of interest" description="Disordered" evidence="10">
    <location>
        <begin position="913"/>
        <end position="947"/>
    </location>
</feature>
<keyword evidence="5" id="KW-0963">Cytoplasm</keyword>
<keyword evidence="4" id="KW-0158">Chromosome</keyword>
<evidence type="ECO:0000256" key="6">
    <source>
        <dbReference type="ARBA" id="ARBA00022703"/>
    </source>
</evidence>
<comment type="subcellular location">
    <subcellularLocation>
        <location evidence="2">Chromosome</location>
    </subcellularLocation>
    <subcellularLocation>
        <location evidence="3">Cytoplasm</location>
    </subcellularLocation>
    <subcellularLocation>
        <location evidence="1">Nucleus</location>
    </subcellularLocation>
</comment>
<dbReference type="InterPro" id="IPR046378">
    <property type="entry name" value="DAXX_histone-bd"/>
</dbReference>
<feature type="compositionally biased region" description="Basic and acidic residues" evidence="10">
    <location>
        <begin position="696"/>
        <end position="760"/>
    </location>
</feature>
<keyword evidence="13" id="KW-1185">Reference proteome</keyword>
<sequence>MASEDVIELGSSDEDPEPAPKKSKPMPNAMVCIPSKLHEVTIKPAKINKTIPPKGIVRGVSIKTTVTIKNAQNQKVVKPQQLNINPLSIRKVVKNPNQSSQSNVLPKTYGPAKVLKDPVKIFNSATLTKLPPSITVRKTSQLTKRPILILNPPQGQKVLAAKKKAIKLVQSVPTVELDDDESPVNPSHKWYIRPEEENQSCSLEQQNNNEPTEPKMIEITIEDSPIKAVHDKRTCEVGAELAITIEDSPNKPDANKADSPSGSEDEKEVRRKESPRKKKLEYPKDGDDKKTMLIEIDMPLEETLNIVNKGNENVKSIQISNSDKKTPETSQKVETLEKTQNPIATTSKKDESEFHSVYQNFIDLCFKLEDSEDMTKIVEKKIKGYYRQVPKEYTESEEFIDMVSSKIMAMKASPDKMYLYIKDVVDELNMQRKIAKSQGNTISNEAKVEEPEQISFEEDCEYDTKRQRQIRKLEKTIKKLHRAIQKLEAQEVDFDDDDDSVYLLTERYKERMVRVYAKFCQLTNTKMPSEPRIQIDARPGQPTGPAKRLEKWINKKVPIGTPLPFPDFHDVIRCVRDANEEDKLCWNEADIMEEARDLFTRCGKKLQRRRQENEWRLAASRITSDVDPAEKDDQLKSKLSENKKLADKKETEIFNRFADRQKQLKLEGEEIGDKEAEESPVESEEDEAADDGVLLENKENRKDRLKRLLQERSKRISDEKENQPSKESEVSIAGDKDPQTNENDASVKEPAAEGKAKQHEPYASNSCDVSDKISLSDDSNDLESDIDELHLLQKLHSENEAGTSSQESSGFDSPIAISDSYESDNASDGNKELSDVYSIEDSSFSETEADNAASTKDIEIVEHPDEETKKLDEMETESSNIVIESVCSTSVEAFGESSRAIITESTECSKTGIVETRREINDEENKGPDENMLLASSDEENSQEESITLSGCVNVRDDLISIEDTVVGNDAEQPENDVEMAPVAERVSKDTTVPETETNVDIDDGNKDKEKAKESHDIENDRSQYNVLNNPMETTENRICIISDVTTSAAVLDMNITNGDSNETDNGSEKKSSEKENVPSTLSIET</sequence>
<dbReference type="EMBL" id="LR824006">
    <property type="protein sequence ID" value="CAH0600662.1"/>
    <property type="molecule type" value="Genomic_DNA"/>
</dbReference>
<feature type="compositionally biased region" description="Basic and acidic residues" evidence="10">
    <location>
        <begin position="1004"/>
        <end position="1020"/>
    </location>
</feature>
<keyword evidence="6" id="KW-0053">Apoptosis</keyword>
<feature type="compositionally biased region" description="Acidic residues" evidence="10">
    <location>
        <begin position="675"/>
        <end position="690"/>
    </location>
</feature>
<keyword evidence="9" id="KW-0539">Nucleus</keyword>
<feature type="compositionally biased region" description="Acidic residues" evidence="10">
    <location>
        <begin position="1"/>
        <end position="17"/>
    </location>
</feature>
<gene>
    <name evidence="12" type="ORF">CINC_LOCUS9561</name>
</gene>
<feature type="region of interest" description="Disordered" evidence="10">
    <location>
        <begin position="1"/>
        <end position="29"/>
    </location>
</feature>
<feature type="compositionally biased region" description="Polar residues" evidence="10">
    <location>
        <begin position="199"/>
        <end position="211"/>
    </location>
</feature>
<protein>
    <recommendedName>
        <fullName evidence="11">Daxx histone-binding domain-containing protein</fullName>
    </recommendedName>
</protein>
<evidence type="ECO:0000256" key="4">
    <source>
        <dbReference type="ARBA" id="ARBA00022454"/>
    </source>
</evidence>
<feature type="region of interest" description="Disordered" evidence="10">
    <location>
        <begin position="1056"/>
        <end position="1086"/>
    </location>
</feature>
<evidence type="ECO:0000256" key="10">
    <source>
        <dbReference type="SAM" id="MobiDB-lite"/>
    </source>
</evidence>
<dbReference type="GO" id="GO:0006915">
    <property type="term" value="P:apoptotic process"/>
    <property type="evidence" value="ECO:0007669"/>
    <property type="project" value="UniProtKB-KW"/>
</dbReference>
<name>A0A9P0BXD7_CHRIL</name>
<feature type="compositionally biased region" description="Polar residues" evidence="10">
    <location>
        <begin position="800"/>
        <end position="811"/>
    </location>
</feature>
<feature type="compositionally biased region" description="Basic and acidic residues" evidence="10">
    <location>
        <begin position="1067"/>
        <end position="1077"/>
    </location>
</feature>
<feature type="region of interest" description="Disordered" evidence="10">
    <location>
        <begin position="666"/>
        <end position="878"/>
    </location>
</feature>
<dbReference type="Proteomes" id="UP001154114">
    <property type="component" value="Chromosome 3"/>
</dbReference>
<evidence type="ECO:0000256" key="3">
    <source>
        <dbReference type="ARBA" id="ARBA00004496"/>
    </source>
</evidence>
<evidence type="ECO:0000313" key="12">
    <source>
        <dbReference type="EMBL" id="CAH0600662.1"/>
    </source>
</evidence>
<dbReference type="InterPro" id="IPR038298">
    <property type="entry name" value="Daxx_N_sf"/>
</dbReference>
<evidence type="ECO:0000259" key="11">
    <source>
        <dbReference type="Pfam" id="PF20920"/>
    </source>
</evidence>
<evidence type="ECO:0000256" key="7">
    <source>
        <dbReference type="ARBA" id="ARBA00023054"/>
    </source>
</evidence>
<dbReference type="GO" id="GO:0042393">
    <property type="term" value="F:histone binding"/>
    <property type="evidence" value="ECO:0007669"/>
    <property type="project" value="InterPro"/>
</dbReference>
<dbReference type="InterPro" id="IPR046426">
    <property type="entry name" value="DAXX_histone-bd_sf"/>
</dbReference>
<dbReference type="CDD" id="cd13150">
    <property type="entry name" value="DAXX_histone_binding"/>
    <property type="match status" value="1"/>
</dbReference>
<dbReference type="GO" id="GO:0005737">
    <property type="term" value="C:cytoplasm"/>
    <property type="evidence" value="ECO:0007669"/>
    <property type="project" value="UniProtKB-SubCell"/>
</dbReference>
<organism evidence="12 13">
    <name type="scientific">Chrysodeixis includens</name>
    <name type="common">Soybean looper</name>
    <name type="synonym">Pseudoplusia includens</name>
    <dbReference type="NCBI Taxonomy" id="689277"/>
    <lineage>
        <taxon>Eukaryota</taxon>
        <taxon>Metazoa</taxon>
        <taxon>Ecdysozoa</taxon>
        <taxon>Arthropoda</taxon>
        <taxon>Hexapoda</taxon>
        <taxon>Insecta</taxon>
        <taxon>Pterygota</taxon>
        <taxon>Neoptera</taxon>
        <taxon>Endopterygota</taxon>
        <taxon>Lepidoptera</taxon>
        <taxon>Glossata</taxon>
        <taxon>Ditrysia</taxon>
        <taxon>Noctuoidea</taxon>
        <taxon>Noctuidae</taxon>
        <taxon>Plusiinae</taxon>
        <taxon>Chrysodeixis</taxon>
    </lineage>
</organism>
<feature type="compositionally biased region" description="Basic and acidic residues" evidence="10">
    <location>
        <begin position="915"/>
        <end position="929"/>
    </location>
</feature>
<reference evidence="12" key="1">
    <citation type="submission" date="2021-12" db="EMBL/GenBank/DDBJ databases">
        <authorList>
            <person name="King R."/>
        </authorList>
    </citation>
    <scope>NUCLEOTIDE SEQUENCE</scope>
</reference>
<evidence type="ECO:0000256" key="8">
    <source>
        <dbReference type="ARBA" id="ARBA00023186"/>
    </source>
</evidence>
<feature type="compositionally biased region" description="Basic and acidic residues" evidence="10">
    <location>
        <begin position="856"/>
        <end position="873"/>
    </location>
</feature>
<feature type="compositionally biased region" description="Basic and acidic residues" evidence="10">
    <location>
        <begin position="787"/>
        <end position="799"/>
    </location>
</feature>
<feature type="region of interest" description="Disordered" evidence="10">
    <location>
        <begin position="243"/>
        <end position="285"/>
    </location>
</feature>